<dbReference type="KEGG" id="cnk:EG343_02350"/>
<evidence type="ECO:0000313" key="1">
    <source>
        <dbReference type="EMBL" id="AZA89550.1"/>
    </source>
</evidence>
<keyword evidence="2" id="KW-1185">Reference proteome</keyword>
<proteinExistence type="predicted"/>
<dbReference type="Proteomes" id="UP000278288">
    <property type="component" value="Chromosome"/>
</dbReference>
<protein>
    <submittedName>
        <fullName evidence="1">DUF2931 family protein</fullName>
    </submittedName>
</protein>
<dbReference type="InterPro" id="IPR021326">
    <property type="entry name" value="DUF2931"/>
</dbReference>
<dbReference type="EMBL" id="CP033923">
    <property type="protein sequence ID" value="AZA89550.1"/>
    <property type="molecule type" value="Genomic_DNA"/>
</dbReference>
<name>A0AAD0YHM4_CHRNA</name>
<gene>
    <name evidence="1" type="ORF">EG343_02350</name>
</gene>
<evidence type="ECO:0000313" key="2">
    <source>
        <dbReference type="Proteomes" id="UP000278288"/>
    </source>
</evidence>
<organism evidence="1 2">
    <name type="scientific">Chryseobacterium nakagawai</name>
    <dbReference type="NCBI Taxonomy" id="1241982"/>
    <lineage>
        <taxon>Bacteria</taxon>
        <taxon>Pseudomonadati</taxon>
        <taxon>Bacteroidota</taxon>
        <taxon>Flavobacteriia</taxon>
        <taxon>Flavobacteriales</taxon>
        <taxon>Weeksellaceae</taxon>
        <taxon>Chryseobacterium group</taxon>
        <taxon>Chryseobacterium</taxon>
    </lineage>
</organism>
<accession>A0AAD0YHM4</accession>
<dbReference type="AlphaFoldDB" id="A0AAD0YHM4"/>
<dbReference type="Pfam" id="PF11153">
    <property type="entry name" value="DUF2931"/>
    <property type="match status" value="1"/>
</dbReference>
<sequence>MFNTMKNIIISILIAFFCSGCEKINNMNNKYEWLTLTTADMGYNMEIVDGSFYDNKGEVIAGIPSRQVLQSQWWNGDSGVMIVGEQYRPIPFGMKIRWFSYAEDKFYEGDFKLDYEKLSKLFKEGLNCKESSNYKYFKIALAPGGQVFLYLLGGNSLLVGDFLAKESHSLQWTDLGNKSNEQRNNAVKHFQGEMPLQTQQEISEKRINTQIWKDINLHYPWSYTFKVADFNNSFELKKQKMGVDYINGEEAWCISEIDYLTKSSPKAIPMEIDGKFETSAGRKFTIRVYPGNVNGQEPKMQPYEIRRGREQELVKLFKDFYEKVGKKDFEIHLKLSPDFKTGKVYLKKDNIEQEIPKVQVDIFDMTFDQ</sequence>
<reference evidence="1 2" key="1">
    <citation type="submission" date="2018-11" db="EMBL/GenBank/DDBJ databases">
        <title>Proposal to divide the Flavobacteriaceae and reorganize its genera based on Amino Acid Identity values calculated from whole genome sequences.</title>
        <authorList>
            <person name="Nicholson A.C."/>
            <person name="Gulvik C.A."/>
            <person name="Whitney A.M."/>
            <person name="Humrighouse B.W."/>
            <person name="Bell M."/>
            <person name="Holmes B."/>
            <person name="Steigerwalt A.G."/>
            <person name="Villarma A."/>
            <person name="Sheth M."/>
            <person name="Batra D."/>
            <person name="Pryor J."/>
            <person name="Bernardet J.-F."/>
            <person name="Hugo C."/>
            <person name="Kampfer P."/>
            <person name="Newman J."/>
            <person name="McQuiston J.R."/>
        </authorList>
    </citation>
    <scope>NUCLEOTIDE SEQUENCE [LARGE SCALE GENOMIC DNA]</scope>
    <source>
        <strain evidence="1 2">G0041</strain>
    </source>
</reference>